<dbReference type="SMART" id="SM00895">
    <property type="entry name" value="FCD"/>
    <property type="match status" value="1"/>
</dbReference>
<sequence>MPNDERTLAQSAYTEIRAMIVDGELPPGTKLIVRLLSERLGLSATPIKSALAALERDGFLLAIPHRGFHVPQVRLPDLLEIYELREMLDGVAARRVARAPHPADFVRTVLDPLLTEQRRYGGDDDLATFRDLDLQFHRAIWQASGNHRLARVAGNLGGQLRLAWSSRPSGGLARTLREHEAIMAAIAAGDPVRAERASRAHVRRSVIAFERALIRPDGVR</sequence>
<gene>
    <name evidence="5" type="ORF">C1I92_25190</name>
</gene>
<feature type="domain" description="HTH gntR-type" evidence="4">
    <location>
        <begin position="6"/>
        <end position="73"/>
    </location>
</feature>
<dbReference type="GO" id="GO:0003700">
    <property type="term" value="F:DNA-binding transcription factor activity"/>
    <property type="evidence" value="ECO:0007669"/>
    <property type="project" value="InterPro"/>
</dbReference>
<comment type="caution">
    <text evidence="5">The sequence shown here is derived from an EMBL/GenBank/DDBJ whole genome shotgun (WGS) entry which is preliminary data.</text>
</comment>
<dbReference type="InterPro" id="IPR036390">
    <property type="entry name" value="WH_DNA-bd_sf"/>
</dbReference>
<name>A0A2W2B694_9ACTN</name>
<organism evidence="5 6">
    <name type="scientific">Jiangella anatolica</name>
    <dbReference type="NCBI Taxonomy" id="2670374"/>
    <lineage>
        <taxon>Bacteria</taxon>
        <taxon>Bacillati</taxon>
        <taxon>Actinomycetota</taxon>
        <taxon>Actinomycetes</taxon>
        <taxon>Jiangellales</taxon>
        <taxon>Jiangellaceae</taxon>
        <taxon>Jiangella</taxon>
    </lineage>
</organism>
<dbReference type="SMART" id="SM00345">
    <property type="entry name" value="HTH_GNTR"/>
    <property type="match status" value="1"/>
</dbReference>
<dbReference type="AlphaFoldDB" id="A0A2W2B694"/>
<keyword evidence="2" id="KW-0238">DNA-binding</keyword>
<protein>
    <submittedName>
        <fullName evidence="5">GntR family transcriptional regulator</fullName>
    </submittedName>
</protein>
<dbReference type="InterPro" id="IPR000524">
    <property type="entry name" value="Tscrpt_reg_HTH_GntR"/>
</dbReference>
<keyword evidence="6" id="KW-1185">Reference proteome</keyword>
<dbReference type="RefSeq" id="WP_111257396.1">
    <property type="nucleotide sequence ID" value="NZ_POTW01000082.1"/>
</dbReference>
<dbReference type="Gene3D" id="1.20.120.530">
    <property type="entry name" value="GntR ligand-binding domain-like"/>
    <property type="match status" value="1"/>
</dbReference>
<dbReference type="PANTHER" id="PTHR43537:SF24">
    <property type="entry name" value="GLUCONATE OPERON TRANSCRIPTIONAL REPRESSOR"/>
    <property type="match status" value="1"/>
</dbReference>
<dbReference type="InterPro" id="IPR008920">
    <property type="entry name" value="TF_FadR/GntR_C"/>
</dbReference>
<dbReference type="Gene3D" id="1.10.10.10">
    <property type="entry name" value="Winged helix-like DNA-binding domain superfamily/Winged helix DNA-binding domain"/>
    <property type="match status" value="1"/>
</dbReference>
<evidence type="ECO:0000256" key="2">
    <source>
        <dbReference type="ARBA" id="ARBA00023125"/>
    </source>
</evidence>
<evidence type="ECO:0000259" key="4">
    <source>
        <dbReference type="PROSITE" id="PS50949"/>
    </source>
</evidence>
<dbReference type="SUPFAM" id="SSF46785">
    <property type="entry name" value="Winged helix' DNA-binding domain"/>
    <property type="match status" value="1"/>
</dbReference>
<dbReference type="Pfam" id="PF07729">
    <property type="entry name" value="FCD"/>
    <property type="match status" value="1"/>
</dbReference>
<dbReference type="Proteomes" id="UP000248764">
    <property type="component" value="Unassembled WGS sequence"/>
</dbReference>
<evidence type="ECO:0000256" key="1">
    <source>
        <dbReference type="ARBA" id="ARBA00023015"/>
    </source>
</evidence>
<proteinExistence type="predicted"/>
<dbReference type="PANTHER" id="PTHR43537">
    <property type="entry name" value="TRANSCRIPTIONAL REGULATOR, GNTR FAMILY"/>
    <property type="match status" value="1"/>
</dbReference>
<dbReference type="Pfam" id="PF00392">
    <property type="entry name" value="GntR"/>
    <property type="match status" value="1"/>
</dbReference>
<dbReference type="InterPro" id="IPR011711">
    <property type="entry name" value="GntR_C"/>
</dbReference>
<dbReference type="PROSITE" id="PS50949">
    <property type="entry name" value="HTH_GNTR"/>
    <property type="match status" value="1"/>
</dbReference>
<dbReference type="EMBL" id="POTW01000082">
    <property type="protein sequence ID" value="PZF80580.1"/>
    <property type="molecule type" value="Genomic_DNA"/>
</dbReference>
<dbReference type="CDD" id="cd07377">
    <property type="entry name" value="WHTH_GntR"/>
    <property type="match status" value="1"/>
</dbReference>
<keyword evidence="1" id="KW-0805">Transcription regulation</keyword>
<keyword evidence="3" id="KW-0804">Transcription</keyword>
<accession>A0A2W2B694</accession>
<dbReference type="SUPFAM" id="SSF48008">
    <property type="entry name" value="GntR ligand-binding domain-like"/>
    <property type="match status" value="1"/>
</dbReference>
<dbReference type="GO" id="GO:0003677">
    <property type="term" value="F:DNA binding"/>
    <property type="evidence" value="ECO:0007669"/>
    <property type="project" value="UniProtKB-KW"/>
</dbReference>
<reference evidence="5 6" key="1">
    <citation type="submission" date="2018-01" db="EMBL/GenBank/DDBJ databases">
        <title>Draft genome sequence of Jiangella sp. GTF31.</title>
        <authorList>
            <person name="Sahin N."/>
            <person name="Ay H."/>
            <person name="Saygin H."/>
        </authorList>
    </citation>
    <scope>NUCLEOTIDE SEQUENCE [LARGE SCALE GENOMIC DNA]</scope>
    <source>
        <strain evidence="5 6">GTF31</strain>
    </source>
</reference>
<evidence type="ECO:0000313" key="5">
    <source>
        <dbReference type="EMBL" id="PZF80580.1"/>
    </source>
</evidence>
<dbReference type="InterPro" id="IPR036388">
    <property type="entry name" value="WH-like_DNA-bd_sf"/>
</dbReference>
<evidence type="ECO:0000313" key="6">
    <source>
        <dbReference type="Proteomes" id="UP000248764"/>
    </source>
</evidence>
<evidence type="ECO:0000256" key="3">
    <source>
        <dbReference type="ARBA" id="ARBA00023163"/>
    </source>
</evidence>